<reference evidence="7 8" key="1">
    <citation type="submission" date="2019-03" db="EMBL/GenBank/DDBJ databases">
        <title>Metabolic reconstructions from genomes of highly enriched 'Candidatus Accumulibacter' and 'Candidatus Competibacter' bioreactor populations.</title>
        <authorList>
            <person name="Annavajhala M.K."/>
            <person name="Welles L."/>
            <person name="Abbas B."/>
            <person name="Sorokin D."/>
            <person name="Park H."/>
            <person name="Van Loosdrecht M."/>
            <person name="Chandran K."/>
        </authorList>
    </citation>
    <scope>NUCLEOTIDE SEQUENCE [LARGE SCALE GENOMIC DNA]</scope>
    <source>
        <strain evidence="7 8">SBR_G</strain>
    </source>
</reference>
<evidence type="ECO:0000259" key="6">
    <source>
        <dbReference type="Pfam" id="PF25023"/>
    </source>
</evidence>
<dbReference type="NCBIfam" id="TIGR03696">
    <property type="entry name" value="Rhs_assc_core"/>
    <property type="match status" value="1"/>
</dbReference>
<dbReference type="Pfam" id="PF25021">
    <property type="entry name" value="TEN_NHL"/>
    <property type="match status" value="1"/>
</dbReference>
<keyword evidence="3" id="KW-1015">Disulfide bond</keyword>
<dbReference type="NCBIfam" id="TIGR01643">
    <property type="entry name" value="YD_repeat_2x"/>
    <property type="match status" value="10"/>
</dbReference>
<dbReference type="Proteomes" id="UP000760480">
    <property type="component" value="Unassembled WGS sequence"/>
</dbReference>
<gene>
    <name evidence="7" type="ORF">E4P82_00725</name>
</gene>
<evidence type="ECO:0000256" key="1">
    <source>
        <dbReference type="ARBA" id="ARBA00022536"/>
    </source>
</evidence>
<dbReference type="InterPro" id="IPR056823">
    <property type="entry name" value="TEN-like_YD-shell"/>
</dbReference>
<evidence type="ECO:0000256" key="2">
    <source>
        <dbReference type="ARBA" id="ARBA00022737"/>
    </source>
</evidence>
<dbReference type="InterPro" id="IPR006530">
    <property type="entry name" value="YD"/>
</dbReference>
<dbReference type="InterPro" id="IPR056822">
    <property type="entry name" value="TEN_NHL"/>
</dbReference>
<evidence type="ECO:0000313" key="8">
    <source>
        <dbReference type="Proteomes" id="UP000760480"/>
    </source>
</evidence>
<organism evidence="7 8">
    <name type="scientific">Candidatus Competibacter phosphatis</name>
    <dbReference type="NCBI Taxonomy" id="221280"/>
    <lineage>
        <taxon>Bacteria</taxon>
        <taxon>Pseudomonadati</taxon>
        <taxon>Pseudomonadota</taxon>
        <taxon>Gammaproteobacteria</taxon>
        <taxon>Candidatus Competibacteraceae</taxon>
        <taxon>Candidatus Competibacter</taxon>
    </lineage>
</organism>
<feature type="region of interest" description="Disordered" evidence="4">
    <location>
        <begin position="425"/>
        <end position="483"/>
    </location>
</feature>
<feature type="compositionally biased region" description="Polar residues" evidence="4">
    <location>
        <begin position="425"/>
        <end position="460"/>
    </location>
</feature>
<dbReference type="SUPFAM" id="SSF63829">
    <property type="entry name" value="Calcium-dependent phosphotriesterase"/>
    <property type="match status" value="1"/>
</dbReference>
<name>A0ABX1THB5_9GAMM</name>
<dbReference type="Pfam" id="PF25023">
    <property type="entry name" value="TEN_YD-shell"/>
    <property type="match status" value="1"/>
</dbReference>
<dbReference type="PANTHER" id="PTHR11219:SF69">
    <property type="entry name" value="TENEURIN-A"/>
    <property type="match status" value="1"/>
</dbReference>
<keyword evidence="8" id="KW-1185">Reference proteome</keyword>
<feature type="compositionally biased region" description="Basic and acidic residues" evidence="4">
    <location>
        <begin position="1144"/>
        <end position="1158"/>
    </location>
</feature>
<protein>
    <recommendedName>
        <fullName evidence="9">RHS repeat-associated core domain-containing protein</fullName>
    </recommendedName>
</protein>
<evidence type="ECO:0000256" key="3">
    <source>
        <dbReference type="ARBA" id="ARBA00023157"/>
    </source>
</evidence>
<comment type="caution">
    <text evidence="7">The sequence shown here is derived from an EMBL/GenBank/DDBJ whole genome shotgun (WGS) entry which is preliminary data.</text>
</comment>
<evidence type="ECO:0000256" key="4">
    <source>
        <dbReference type="SAM" id="MobiDB-lite"/>
    </source>
</evidence>
<feature type="domain" description="Teneurin-like YD-shell" evidence="6">
    <location>
        <begin position="253"/>
        <end position="1101"/>
    </location>
</feature>
<dbReference type="InterPro" id="IPR011042">
    <property type="entry name" value="6-blade_b-propeller_TolB-like"/>
</dbReference>
<dbReference type="InterPro" id="IPR051216">
    <property type="entry name" value="Teneurin"/>
</dbReference>
<dbReference type="InterPro" id="IPR022385">
    <property type="entry name" value="Rhs_assc_core"/>
</dbReference>
<dbReference type="Gene3D" id="2.180.10.10">
    <property type="entry name" value="RHS repeat-associated core"/>
    <property type="match status" value="3"/>
</dbReference>
<dbReference type="EMBL" id="SPMZ01000002">
    <property type="protein sequence ID" value="NMQ17855.1"/>
    <property type="molecule type" value="Genomic_DNA"/>
</dbReference>
<evidence type="ECO:0000313" key="7">
    <source>
        <dbReference type="EMBL" id="NMQ17855.1"/>
    </source>
</evidence>
<feature type="region of interest" description="Disordered" evidence="4">
    <location>
        <begin position="565"/>
        <end position="585"/>
    </location>
</feature>
<keyword evidence="1" id="KW-0245">EGF-like domain</keyword>
<feature type="region of interest" description="Disordered" evidence="4">
    <location>
        <begin position="1134"/>
        <end position="1187"/>
    </location>
</feature>
<dbReference type="PANTHER" id="PTHR11219">
    <property type="entry name" value="TENEURIN AND N-ACETYLGLUCOSAMINE-1-PHOSPHODIESTER ALPHA-N-ACETYLGLUCOSAMINIDASE"/>
    <property type="match status" value="1"/>
</dbReference>
<accession>A0ABX1THB5</accession>
<keyword evidence="2" id="KW-0677">Repeat</keyword>
<evidence type="ECO:0000259" key="5">
    <source>
        <dbReference type="Pfam" id="PF25021"/>
    </source>
</evidence>
<sequence>MTKYIGLRRIARSRKLRGNQRIDLGGEGIPAIQSPLYDPRDVAVAFDGTVYIAETGYHRIRRVGPDGLITTVAGNGTGGFSGDGGPATAAQLQYPEGIALGPDGSLYISDTVNYRIRRVGPEGVITTVAGNGSSCFPTTDSCGDGGPAIAARIRTPFGLAVGGAGDILIADGNSNRIRRIRSDGVIATLAGTGAYCTDSTTACGDKGPATAGLLQNPYGVAVGADGTVYVADRNNYRVRSVGLPLPGAGVDDIVIASESGGQLYRFDFTGRHLSTLNTVTGATVYQFGYDGAGRLTTVTDGDGNVTTVEHDAAGQPTAIVSPFGQRTVLTVNGGGYLASITNPAGETHSLDYTGDGLLSRFVDPKGNASTMTYDALGRLQQDNNAGGGSQALARTEFVDGYQVSRTTALNRVTTHRVESLATGGQHQINTWPDGTRSEVLSGTDGSQKTTSADGTVSNLLQGPDPRFGMQAPFGKNLTTTTGGLTSTLTTERIATLADPKNLLSLTTLTDTVTLNGRTTTRVYTAATRTTTATSAAGRQSTAMIDAQGRLTQAQVPGLATVNASYDGHGRPSSLSQSSGGETRTLSFAYNPQGYLQTVTDPLGRTVNYAYDAAGRVTTQTLPDSRQIQYGYDINGNLVSLTPPGRPGHVFAYTPVDLTQQYTPPTVDSGDPSTVYSYNADKQLTQISRPDGQTVSFAYDNAGRLGTLTTPTGAYAYGYNAAGKLASIAASDGSLAYSYSGALLTQTAWTGAIAGTVGFGYDNDFRLTSVSVNGADPVAYQYDPDSLLTQAGNLTLSRDPQNGLLTGTSLGGVGDSLSYNGFGEVASYSATANGGALFSTQYTRDALGRITQKQETVQGSTDTYAYGYDTAGRLVQVTKNGAVLSSYAYDANGNRLSKTAGGSTVNGTYDAQDRLTQYGGTTYAYTANGELASKTTGGQTTAYQYDVLGNLRRITLPSGTEIEYLIDGANRRIGKKVNGTLVQGFLYQDGLKPVAELDGNGQIVGRFVYATGVNVPDYLIKGGATYRIVTDHLGSPRLVVDTGTGNVVQRMDYDEFGSVTQDTNPGFQPFGFAGGLYDRDTRLVRFGARDYDAEMGRWTAKDPILFGGGDANLYGYVLSDPVNLFDIYGKCPPENSPPGSNFDTGPDKPDWKGFPKGDKSGGNNPPPEAGSLSPKPQKNPDSEPVGGTDVNAIVVGTELVVIGALGGAILTKSPWGAALGGAASILIIPLIINPHDQHQ</sequence>
<dbReference type="Pfam" id="PF01436">
    <property type="entry name" value="NHL"/>
    <property type="match status" value="2"/>
</dbReference>
<dbReference type="Gene3D" id="2.120.10.30">
    <property type="entry name" value="TolB, C-terminal domain"/>
    <property type="match status" value="2"/>
</dbReference>
<feature type="compositionally biased region" description="Polar residues" evidence="4">
    <location>
        <begin position="572"/>
        <end position="585"/>
    </location>
</feature>
<dbReference type="InterPro" id="IPR001258">
    <property type="entry name" value="NHL_repeat"/>
</dbReference>
<evidence type="ECO:0008006" key="9">
    <source>
        <dbReference type="Google" id="ProtNLM"/>
    </source>
</evidence>
<proteinExistence type="predicted"/>
<feature type="domain" description="Teneurin NHL" evidence="5">
    <location>
        <begin position="126"/>
        <end position="196"/>
    </location>
</feature>